<organism evidence="2 3">
    <name type="scientific">Polaribacter aquimarinus</name>
    <dbReference type="NCBI Taxonomy" id="2100726"/>
    <lineage>
        <taxon>Bacteria</taxon>
        <taxon>Pseudomonadati</taxon>
        <taxon>Bacteroidota</taxon>
        <taxon>Flavobacteriia</taxon>
        <taxon>Flavobacteriales</taxon>
        <taxon>Flavobacteriaceae</taxon>
    </lineage>
</organism>
<proteinExistence type="predicted"/>
<dbReference type="AlphaFoldDB" id="A0A2U2J825"/>
<name>A0A2U2J825_9FLAO</name>
<comment type="caution">
    <text evidence="2">The sequence shown here is derived from an EMBL/GenBank/DDBJ whole genome shotgun (WGS) entry which is preliminary data.</text>
</comment>
<evidence type="ECO:0000313" key="2">
    <source>
        <dbReference type="EMBL" id="PWG04489.1"/>
    </source>
</evidence>
<evidence type="ECO:0000313" key="3">
    <source>
        <dbReference type="Proteomes" id="UP000245670"/>
    </source>
</evidence>
<keyword evidence="3" id="KW-1185">Reference proteome</keyword>
<keyword evidence="1" id="KW-0472">Membrane</keyword>
<sequence>MKIIDLTYLNRLKKFFRFLILFVILLVIKSIFEDTFYYGFVEDLKDKLWIGIILAIGVGVDVSRTKIVIKKIENNDERDRALKWVEQYFEKNNAMVIYKKETERIYLSENNKGRFLKKKRKEFYSVEINDKKIWIEGPYNFNPN</sequence>
<accession>A0A2U2J825</accession>
<dbReference type="EMBL" id="QFFG01000006">
    <property type="protein sequence ID" value="PWG04489.1"/>
    <property type="molecule type" value="Genomic_DNA"/>
</dbReference>
<protein>
    <submittedName>
        <fullName evidence="2">Uncharacterized protein</fullName>
    </submittedName>
</protein>
<dbReference type="Proteomes" id="UP000245670">
    <property type="component" value="Unassembled WGS sequence"/>
</dbReference>
<feature type="transmembrane region" description="Helical" evidence="1">
    <location>
        <begin position="48"/>
        <end position="69"/>
    </location>
</feature>
<feature type="transmembrane region" description="Helical" evidence="1">
    <location>
        <begin position="15"/>
        <end position="32"/>
    </location>
</feature>
<reference evidence="2 3" key="1">
    <citation type="submission" date="2018-05" db="EMBL/GenBank/DDBJ databases">
        <title>Polaribacter aquimarinus sp. nov., isolated from sediment in a sediment of sea.</title>
        <authorList>
            <person name="Lu D."/>
        </authorList>
    </citation>
    <scope>NUCLEOTIDE SEQUENCE [LARGE SCALE GENOMIC DNA]</scope>
    <source>
        <strain evidence="2 3">ZY113</strain>
    </source>
</reference>
<gene>
    <name evidence="2" type="ORF">DIS07_13890</name>
</gene>
<keyword evidence="1" id="KW-1133">Transmembrane helix</keyword>
<keyword evidence="1" id="KW-0812">Transmembrane</keyword>
<evidence type="ECO:0000256" key="1">
    <source>
        <dbReference type="SAM" id="Phobius"/>
    </source>
</evidence>